<evidence type="ECO:0000259" key="14">
    <source>
        <dbReference type="Pfam" id="PF02769"/>
    </source>
</evidence>
<evidence type="ECO:0000256" key="6">
    <source>
        <dbReference type="ARBA" id="ARBA00022741"/>
    </source>
</evidence>
<dbReference type="PANTHER" id="PTHR10520:SF12">
    <property type="entry name" value="TRIFUNCTIONAL PURINE BIOSYNTHETIC PROTEIN ADENOSINE-3"/>
    <property type="match status" value="1"/>
</dbReference>
<dbReference type="Pfam" id="PF02769">
    <property type="entry name" value="AIRS_C"/>
    <property type="match status" value="1"/>
</dbReference>
<dbReference type="NCBIfam" id="TIGR00878">
    <property type="entry name" value="purM"/>
    <property type="match status" value="1"/>
</dbReference>
<evidence type="ECO:0000256" key="10">
    <source>
        <dbReference type="ARBA" id="ARBA00033093"/>
    </source>
</evidence>
<dbReference type="EC" id="6.3.3.1" evidence="3 12"/>
<evidence type="ECO:0000256" key="7">
    <source>
        <dbReference type="ARBA" id="ARBA00022840"/>
    </source>
</evidence>
<evidence type="ECO:0000313" key="15">
    <source>
        <dbReference type="EMBL" id="MDQ0263754.1"/>
    </source>
</evidence>
<dbReference type="PANTHER" id="PTHR10520">
    <property type="entry name" value="TRIFUNCTIONAL PURINE BIOSYNTHETIC PROTEIN ADENOSINE-3-RELATED"/>
    <property type="match status" value="1"/>
</dbReference>
<dbReference type="InterPro" id="IPR010918">
    <property type="entry name" value="PurM-like_C_dom"/>
</dbReference>
<dbReference type="Gene3D" id="3.90.650.10">
    <property type="entry name" value="PurM-like C-terminal domain"/>
    <property type="match status" value="1"/>
</dbReference>
<dbReference type="EMBL" id="JAUSTL010000020">
    <property type="protein sequence ID" value="MDQ0263754.1"/>
    <property type="molecule type" value="Genomic_DNA"/>
</dbReference>
<organism evidence="15 16">
    <name type="scientific">Streptococcus dysgalactiae</name>
    <dbReference type="NCBI Taxonomy" id="1334"/>
    <lineage>
        <taxon>Bacteria</taxon>
        <taxon>Bacillati</taxon>
        <taxon>Bacillota</taxon>
        <taxon>Bacilli</taxon>
        <taxon>Lactobacillales</taxon>
        <taxon>Streptococcaceae</taxon>
        <taxon>Streptococcus</taxon>
    </lineage>
</organism>
<dbReference type="Pfam" id="PF00586">
    <property type="entry name" value="AIRS"/>
    <property type="match status" value="1"/>
</dbReference>
<comment type="pathway">
    <text evidence="1 12">Purine metabolism; IMP biosynthesis via de novo pathway; 5-amino-1-(5-phospho-D-ribosyl)imidazole from N(2)-formyl-N(1)-(5-phospho-D-ribosyl)glycinamide: step 2/2.</text>
</comment>
<dbReference type="Gene3D" id="3.30.1330.10">
    <property type="entry name" value="PurM-like, N-terminal domain"/>
    <property type="match status" value="1"/>
</dbReference>
<protein>
    <recommendedName>
        <fullName evidence="4 12">Phosphoribosylformylglycinamidine cyclo-ligase</fullName>
        <ecNumber evidence="3 12">6.3.3.1</ecNumber>
    </recommendedName>
    <alternativeName>
        <fullName evidence="9 12">AIR synthase</fullName>
    </alternativeName>
    <alternativeName>
        <fullName evidence="10 12">AIRS</fullName>
    </alternativeName>
    <alternativeName>
        <fullName evidence="8 12">Phosphoribosyl-aminoimidazole synthetase</fullName>
    </alternativeName>
</protein>
<comment type="subcellular location">
    <subcellularLocation>
        <location evidence="12">Cytoplasm</location>
    </subcellularLocation>
</comment>
<evidence type="ECO:0000313" key="16">
    <source>
        <dbReference type="Proteomes" id="UP001237071"/>
    </source>
</evidence>
<evidence type="ECO:0000256" key="8">
    <source>
        <dbReference type="ARBA" id="ARBA00031908"/>
    </source>
</evidence>
<evidence type="ECO:0000259" key="13">
    <source>
        <dbReference type="Pfam" id="PF00586"/>
    </source>
</evidence>
<keyword evidence="12" id="KW-0658">Purine biosynthesis</keyword>
<accession>A0ABU0A8Z7</accession>
<keyword evidence="7 12" id="KW-0067">ATP-binding</keyword>
<evidence type="ECO:0000256" key="5">
    <source>
        <dbReference type="ARBA" id="ARBA00022598"/>
    </source>
</evidence>
<evidence type="ECO:0000256" key="3">
    <source>
        <dbReference type="ARBA" id="ARBA00013047"/>
    </source>
</evidence>
<dbReference type="GO" id="GO:0004641">
    <property type="term" value="F:phosphoribosylformylglycinamidine cyclo-ligase activity"/>
    <property type="evidence" value="ECO:0007669"/>
    <property type="project" value="UniProtKB-EC"/>
</dbReference>
<dbReference type="InterPro" id="IPR004733">
    <property type="entry name" value="PurM_cligase"/>
</dbReference>
<evidence type="ECO:0000256" key="4">
    <source>
        <dbReference type="ARBA" id="ARBA00020367"/>
    </source>
</evidence>
<proteinExistence type="inferred from homology"/>
<keyword evidence="12" id="KW-0963">Cytoplasm</keyword>
<comment type="similarity">
    <text evidence="2 12">Belongs to the AIR synthase family.</text>
</comment>
<comment type="caution">
    <text evidence="15">The sequence shown here is derived from an EMBL/GenBank/DDBJ whole genome shotgun (WGS) entry which is preliminary data.</text>
</comment>
<dbReference type="CDD" id="cd02196">
    <property type="entry name" value="PurM"/>
    <property type="match status" value="1"/>
</dbReference>
<dbReference type="Proteomes" id="UP001237071">
    <property type="component" value="Unassembled WGS sequence"/>
</dbReference>
<gene>
    <name evidence="12" type="primary">purM</name>
    <name evidence="15" type="ORF">J2S26_001846</name>
</gene>
<sequence>MMIEKNAYAQSGVDVEAGYEVVERIKKHVARIERLGVMGALGGFGGMFDLSQTAIKEPVLISGTDGVGTKLMLAIQYDKHDTIGQDCVAMCVNDIIAAGAEPLYFLDYIATGKNEPAKLEQVVAGVAEGCVQAGCALIGGETAEMPGMYGEEDYDLAGFTVGIAEKSQILDGSKVAEGDILLGLASSGIHSNGYSLVRRVFADYTGDEVLPELEGQKLKDVLLEPTRIYVKAVLPLIKEGLVNGIAHITGGGFTENIPRMFADDLAAEIDENKVPVLPIFKALEKYGQIKHEEMFDIFNMGIGLVLAVTPENVDRVKKLLNEPVYDIGHIVTKRDASVVISNG</sequence>
<feature type="domain" description="PurM-like C-terminal" evidence="14">
    <location>
        <begin position="177"/>
        <end position="339"/>
    </location>
</feature>
<evidence type="ECO:0000256" key="2">
    <source>
        <dbReference type="ARBA" id="ARBA00010280"/>
    </source>
</evidence>
<evidence type="ECO:0000256" key="9">
    <source>
        <dbReference type="ARBA" id="ARBA00032931"/>
    </source>
</evidence>
<dbReference type="InterPro" id="IPR036921">
    <property type="entry name" value="PurM-like_N_sf"/>
</dbReference>
<evidence type="ECO:0000256" key="12">
    <source>
        <dbReference type="HAMAP-Rule" id="MF_00741"/>
    </source>
</evidence>
<keyword evidence="6 12" id="KW-0547">Nucleotide-binding</keyword>
<dbReference type="InterPro" id="IPR016188">
    <property type="entry name" value="PurM-like_N"/>
</dbReference>
<reference evidence="15 16" key="1">
    <citation type="submission" date="2023-07" db="EMBL/GenBank/DDBJ databases">
        <title>Genomic Encyclopedia of Type Strains, Phase IV (KMG-IV): sequencing the most valuable type-strain genomes for metagenomic binning, comparative biology and taxonomic classification.</title>
        <authorList>
            <person name="Goeker M."/>
        </authorList>
    </citation>
    <scope>NUCLEOTIDE SEQUENCE [LARGE SCALE GENOMIC DNA]</scope>
    <source>
        <strain evidence="15 16">DSM 23147</strain>
    </source>
</reference>
<evidence type="ECO:0000256" key="11">
    <source>
        <dbReference type="ARBA" id="ARBA00049057"/>
    </source>
</evidence>
<feature type="domain" description="PurM-like N-terminal" evidence="13">
    <location>
        <begin position="59"/>
        <end position="164"/>
    </location>
</feature>
<comment type="catalytic activity">
    <reaction evidence="11 12">
        <text>2-formamido-N(1)-(5-O-phospho-beta-D-ribosyl)acetamidine + ATP = 5-amino-1-(5-phospho-beta-D-ribosyl)imidazole + ADP + phosphate + H(+)</text>
        <dbReference type="Rhea" id="RHEA:23032"/>
        <dbReference type="ChEBI" id="CHEBI:15378"/>
        <dbReference type="ChEBI" id="CHEBI:30616"/>
        <dbReference type="ChEBI" id="CHEBI:43474"/>
        <dbReference type="ChEBI" id="CHEBI:137981"/>
        <dbReference type="ChEBI" id="CHEBI:147287"/>
        <dbReference type="ChEBI" id="CHEBI:456216"/>
        <dbReference type="EC" id="6.3.3.1"/>
    </reaction>
</comment>
<dbReference type="HAMAP" id="MF_00741">
    <property type="entry name" value="AIRS"/>
    <property type="match status" value="1"/>
</dbReference>
<dbReference type="InterPro" id="IPR036676">
    <property type="entry name" value="PurM-like_C_sf"/>
</dbReference>
<keyword evidence="5 12" id="KW-0436">Ligase</keyword>
<name>A0ABU0A8Z7_STRDY</name>
<evidence type="ECO:0000256" key="1">
    <source>
        <dbReference type="ARBA" id="ARBA00004686"/>
    </source>
</evidence>
<dbReference type="SUPFAM" id="SSF56042">
    <property type="entry name" value="PurM C-terminal domain-like"/>
    <property type="match status" value="1"/>
</dbReference>
<keyword evidence="16" id="KW-1185">Reference proteome</keyword>
<dbReference type="SUPFAM" id="SSF55326">
    <property type="entry name" value="PurM N-terminal domain-like"/>
    <property type="match status" value="1"/>
</dbReference>